<dbReference type="Proteomes" id="UP000466442">
    <property type="component" value="Linkage Group LG5"/>
</dbReference>
<comment type="caution">
    <text evidence="2">The sequence shown here is derived from an EMBL/GenBank/DDBJ whole genome shotgun (WGS) entry which is preliminary data.</text>
</comment>
<dbReference type="AlphaFoldDB" id="A0A8S9XQV8"/>
<sequence>MSAVGCSSVPRLTGGTSRSSVFGSLDRGIDTSRSFVPGDRNVPFLRSGISVWGDRHPGGTSRSSVSGCPYGGVDTPGGTSRSSVSGCPYGGVDTPGGTSCSSVSGCPNGEIDTPDGTSSSWHMSQYLGSSRVRLVPVPIRCLGKYSSKVIRGVSDGSTSFRGAEATATTREVLGRNVFVPSSKLRHRNTVSSLLPGGEGTPTRLRPR</sequence>
<proteinExistence type="predicted"/>
<organism evidence="2 3">
    <name type="scientific">Apolygus lucorum</name>
    <name type="common">Small green plant bug</name>
    <name type="synonym">Lygocoris lucorum</name>
    <dbReference type="NCBI Taxonomy" id="248454"/>
    <lineage>
        <taxon>Eukaryota</taxon>
        <taxon>Metazoa</taxon>
        <taxon>Ecdysozoa</taxon>
        <taxon>Arthropoda</taxon>
        <taxon>Hexapoda</taxon>
        <taxon>Insecta</taxon>
        <taxon>Pterygota</taxon>
        <taxon>Neoptera</taxon>
        <taxon>Paraneoptera</taxon>
        <taxon>Hemiptera</taxon>
        <taxon>Heteroptera</taxon>
        <taxon>Panheteroptera</taxon>
        <taxon>Cimicomorpha</taxon>
        <taxon>Miridae</taxon>
        <taxon>Mirini</taxon>
        <taxon>Apolygus</taxon>
    </lineage>
</organism>
<keyword evidence="3" id="KW-1185">Reference proteome</keyword>
<protein>
    <submittedName>
        <fullName evidence="2">Uncharacterized protein</fullName>
    </submittedName>
</protein>
<evidence type="ECO:0000256" key="1">
    <source>
        <dbReference type="SAM" id="MobiDB-lite"/>
    </source>
</evidence>
<feature type="region of interest" description="Disordered" evidence="1">
    <location>
        <begin position="1"/>
        <end position="31"/>
    </location>
</feature>
<gene>
    <name evidence="2" type="ORF">GE061_014434</name>
</gene>
<accession>A0A8S9XQV8</accession>
<feature type="region of interest" description="Disordered" evidence="1">
    <location>
        <begin position="55"/>
        <end position="86"/>
    </location>
</feature>
<reference evidence="2" key="1">
    <citation type="journal article" date="2021" name="Mol. Ecol. Resour.">
        <title>Apolygus lucorum genome provides insights into omnivorousness and mesophyll feeding.</title>
        <authorList>
            <person name="Liu Y."/>
            <person name="Liu H."/>
            <person name="Wang H."/>
            <person name="Huang T."/>
            <person name="Liu B."/>
            <person name="Yang B."/>
            <person name="Yin L."/>
            <person name="Li B."/>
            <person name="Zhang Y."/>
            <person name="Zhang S."/>
            <person name="Jiang F."/>
            <person name="Zhang X."/>
            <person name="Ren Y."/>
            <person name="Wang B."/>
            <person name="Wang S."/>
            <person name="Lu Y."/>
            <person name="Wu K."/>
            <person name="Fan W."/>
            <person name="Wang G."/>
        </authorList>
    </citation>
    <scope>NUCLEOTIDE SEQUENCE</scope>
    <source>
        <strain evidence="2">12Hb</strain>
    </source>
</reference>
<dbReference type="EMBL" id="WIXP02000005">
    <property type="protein sequence ID" value="KAF6211317.1"/>
    <property type="molecule type" value="Genomic_DNA"/>
</dbReference>
<evidence type="ECO:0000313" key="3">
    <source>
        <dbReference type="Proteomes" id="UP000466442"/>
    </source>
</evidence>
<feature type="region of interest" description="Disordered" evidence="1">
    <location>
        <begin position="188"/>
        <end position="207"/>
    </location>
</feature>
<name>A0A8S9XQV8_APOLU</name>
<evidence type="ECO:0000313" key="2">
    <source>
        <dbReference type="EMBL" id="KAF6211317.1"/>
    </source>
</evidence>